<dbReference type="Proteomes" id="UP001479436">
    <property type="component" value="Unassembled WGS sequence"/>
</dbReference>
<proteinExistence type="predicted"/>
<evidence type="ECO:0000313" key="1">
    <source>
        <dbReference type="EMBL" id="KAK9701521.1"/>
    </source>
</evidence>
<accession>A0ABR2VTJ0</accession>
<reference evidence="1 2" key="1">
    <citation type="submission" date="2023-04" db="EMBL/GenBank/DDBJ databases">
        <title>Genome of Basidiobolus ranarum AG-B5.</title>
        <authorList>
            <person name="Stajich J.E."/>
            <person name="Carter-House D."/>
            <person name="Gryganskyi A."/>
        </authorList>
    </citation>
    <scope>NUCLEOTIDE SEQUENCE [LARGE SCALE GENOMIC DNA]</scope>
    <source>
        <strain evidence="1 2">AG-B5</strain>
    </source>
</reference>
<dbReference type="EMBL" id="JASJQH010007809">
    <property type="protein sequence ID" value="KAK9701521.1"/>
    <property type="molecule type" value="Genomic_DNA"/>
</dbReference>
<comment type="caution">
    <text evidence="1">The sequence shown here is derived from an EMBL/GenBank/DDBJ whole genome shotgun (WGS) entry which is preliminary data.</text>
</comment>
<sequence length="118" mass="13323">MNPATTLPKTGLVRHHGGKYVSYHENGELELTDSEESTFLFQDNFLCTKEGDKATLTVDGMKYTFQVDHPGGEFFAFKAVNEDGNHQDKLFLSANVTNLRLEPHEKSIEAFTILEKNE</sequence>
<name>A0ABR2VTJ0_9FUNG</name>
<gene>
    <name evidence="1" type="ORF">K7432_011697</name>
</gene>
<organism evidence="1 2">
    <name type="scientific">Basidiobolus ranarum</name>
    <dbReference type="NCBI Taxonomy" id="34480"/>
    <lineage>
        <taxon>Eukaryota</taxon>
        <taxon>Fungi</taxon>
        <taxon>Fungi incertae sedis</taxon>
        <taxon>Zoopagomycota</taxon>
        <taxon>Entomophthoromycotina</taxon>
        <taxon>Basidiobolomycetes</taxon>
        <taxon>Basidiobolales</taxon>
        <taxon>Basidiobolaceae</taxon>
        <taxon>Basidiobolus</taxon>
    </lineage>
</organism>
<keyword evidence="2" id="KW-1185">Reference proteome</keyword>
<protein>
    <submittedName>
        <fullName evidence="1">Uncharacterized protein</fullName>
    </submittedName>
</protein>
<evidence type="ECO:0000313" key="2">
    <source>
        <dbReference type="Proteomes" id="UP001479436"/>
    </source>
</evidence>